<proteinExistence type="predicted"/>
<organism evidence="1">
    <name type="scientific">marine metagenome</name>
    <dbReference type="NCBI Taxonomy" id="408172"/>
    <lineage>
        <taxon>unclassified sequences</taxon>
        <taxon>metagenomes</taxon>
        <taxon>ecological metagenomes</taxon>
    </lineage>
</organism>
<gene>
    <name evidence="1" type="ORF">METZ01_LOCUS508953</name>
</gene>
<protein>
    <recommendedName>
        <fullName evidence="2">DUF35 domain-containing protein</fullName>
    </recommendedName>
</protein>
<sequence length="43" mass="5017">EFENSIRVMGKLDSKNVIPKPGQLIKFTKCTLNDKPRFFFTLD</sequence>
<name>A0A383EHH8_9ZZZZ</name>
<accession>A0A383EHH8</accession>
<dbReference type="EMBL" id="UINC01225863">
    <property type="protein sequence ID" value="SVE56099.1"/>
    <property type="molecule type" value="Genomic_DNA"/>
</dbReference>
<dbReference type="AlphaFoldDB" id="A0A383EHH8"/>
<feature type="non-terminal residue" evidence="1">
    <location>
        <position position="1"/>
    </location>
</feature>
<evidence type="ECO:0008006" key="2">
    <source>
        <dbReference type="Google" id="ProtNLM"/>
    </source>
</evidence>
<reference evidence="1" key="1">
    <citation type="submission" date="2018-05" db="EMBL/GenBank/DDBJ databases">
        <authorList>
            <person name="Lanie J.A."/>
            <person name="Ng W.-L."/>
            <person name="Kazmierczak K.M."/>
            <person name="Andrzejewski T.M."/>
            <person name="Davidsen T.M."/>
            <person name="Wayne K.J."/>
            <person name="Tettelin H."/>
            <person name="Glass J.I."/>
            <person name="Rusch D."/>
            <person name="Podicherti R."/>
            <person name="Tsui H.-C.T."/>
            <person name="Winkler M.E."/>
        </authorList>
    </citation>
    <scope>NUCLEOTIDE SEQUENCE</scope>
</reference>
<evidence type="ECO:0000313" key="1">
    <source>
        <dbReference type="EMBL" id="SVE56099.1"/>
    </source>
</evidence>